<dbReference type="EMBL" id="VTPC01000933">
    <property type="protein sequence ID" value="KAF2903776.1"/>
    <property type="molecule type" value="Genomic_DNA"/>
</dbReference>
<proteinExistence type="inferred from homology"/>
<evidence type="ECO:0000256" key="3">
    <source>
        <dbReference type="ARBA" id="ARBA00022989"/>
    </source>
</evidence>
<dbReference type="AlphaFoldDB" id="A0A8K0DGH9"/>
<dbReference type="InterPro" id="IPR023271">
    <property type="entry name" value="Aquaporin-like"/>
</dbReference>
<dbReference type="Gene3D" id="1.20.1080.10">
    <property type="entry name" value="Glycerol uptake facilitator protein"/>
    <property type="match status" value="1"/>
</dbReference>
<keyword evidence="8" id="KW-1185">Reference proteome</keyword>
<evidence type="ECO:0000313" key="7">
    <source>
        <dbReference type="EMBL" id="KAF2903776.1"/>
    </source>
</evidence>
<dbReference type="PANTHER" id="PTHR19139:SF270">
    <property type="entry name" value="ENTOMOGLYCEROPORIN 1-RELATED"/>
    <property type="match status" value="1"/>
</dbReference>
<keyword evidence="3 6" id="KW-1133">Transmembrane helix</keyword>
<evidence type="ECO:0000313" key="8">
    <source>
        <dbReference type="Proteomes" id="UP000801492"/>
    </source>
</evidence>
<comment type="caution">
    <text evidence="7">The sequence shown here is derived from an EMBL/GenBank/DDBJ whole genome shotgun (WGS) entry which is preliminary data.</text>
</comment>
<dbReference type="Pfam" id="PF00230">
    <property type="entry name" value="MIP"/>
    <property type="match status" value="1"/>
</dbReference>
<dbReference type="InterPro" id="IPR034294">
    <property type="entry name" value="Aquaporin_transptr"/>
</dbReference>
<feature type="transmembrane region" description="Helical" evidence="6">
    <location>
        <begin position="121"/>
        <end position="142"/>
    </location>
</feature>
<accession>A0A8K0DGH9</accession>
<comment type="similarity">
    <text evidence="5">Belongs to the MIP/aquaporin (TC 1.A.8) family.</text>
</comment>
<dbReference type="PRINTS" id="PR00783">
    <property type="entry name" value="MINTRINSICP"/>
</dbReference>
<evidence type="ECO:0000256" key="4">
    <source>
        <dbReference type="ARBA" id="ARBA00023136"/>
    </source>
</evidence>
<evidence type="ECO:0000256" key="6">
    <source>
        <dbReference type="SAM" id="Phobius"/>
    </source>
</evidence>
<dbReference type="OrthoDB" id="3222at2759"/>
<protein>
    <submittedName>
        <fullName evidence="7">Uncharacterized protein</fullName>
    </submittedName>
</protein>
<dbReference type="SUPFAM" id="SSF81338">
    <property type="entry name" value="Aquaporin-like"/>
    <property type="match status" value="1"/>
</dbReference>
<sequence>MAFIDFVVYVIAQLIGGVLGFGLLKLVTPTQYAEDLCTTLLQHNLHISQGLVIEIVITSALCFVLGAVLDERNAHKSDSIPLRFGLTVSCLSMVAGPYTGASMNSARSFAPALLNNNWKDHWIYWLGPTLGAVFASVFYRYILEPPLR</sequence>
<comment type="subcellular location">
    <subcellularLocation>
        <location evidence="1">Membrane</location>
        <topology evidence="1">Multi-pass membrane protein</topology>
    </subcellularLocation>
</comment>
<dbReference type="InterPro" id="IPR000425">
    <property type="entry name" value="MIP"/>
</dbReference>
<dbReference type="GO" id="GO:0005886">
    <property type="term" value="C:plasma membrane"/>
    <property type="evidence" value="ECO:0007669"/>
    <property type="project" value="TreeGrafter"/>
</dbReference>
<evidence type="ECO:0000256" key="5">
    <source>
        <dbReference type="RuleBase" id="RU000477"/>
    </source>
</evidence>
<gene>
    <name evidence="7" type="ORF">ILUMI_02403</name>
</gene>
<dbReference type="Proteomes" id="UP000801492">
    <property type="component" value="Unassembled WGS sequence"/>
</dbReference>
<dbReference type="GO" id="GO:0015267">
    <property type="term" value="F:channel activity"/>
    <property type="evidence" value="ECO:0007669"/>
    <property type="project" value="InterPro"/>
</dbReference>
<feature type="transmembrane region" description="Helical" evidence="6">
    <location>
        <begin position="7"/>
        <end position="27"/>
    </location>
</feature>
<name>A0A8K0DGH9_IGNLU</name>
<reference evidence="7" key="1">
    <citation type="submission" date="2019-08" db="EMBL/GenBank/DDBJ databases">
        <title>The genome of the North American firefly Photinus pyralis.</title>
        <authorList>
            <consortium name="Photinus pyralis genome working group"/>
            <person name="Fallon T.R."/>
            <person name="Sander Lower S.E."/>
            <person name="Weng J.-K."/>
        </authorList>
    </citation>
    <scope>NUCLEOTIDE SEQUENCE</scope>
    <source>
        <strain evidence="7">TRF0915ILg1</strain>
        <tissue evidence="7">Whole body</tissue>
    </source>
</reference>
<organism evidence="7 8">
    <name type="scientific">Ignelater luminosus</name>
    <name type="common">Cucubano</name>
    <name type="synonym">Pyrophorus luminosus</name>
    <dbReference type="NCBI Taxonomy" id="2038154"/>
    <lineage>
        <taxon>Eukaryota</taxon>
        <taxon>Metazoa</taxon>
        <taxon>Ecdysozoa</taxon>
        <taxon>Arthropoda</taxon>
        <taxon>Hexapoda</taxon>
        <taxon>Insecta</taxon>
        <taxon>Pterygota</taxon>
        <taxon>Neoptera</taxon>
        <taxon>Endopterygota</taxon>
        <taxon>Coleoptera</taxon>
        <taxon>Polyphaga</taxon>
        <taxon>Elateriformia</taxon>
        <taxon>Elateroidea</taxon>
        <taxon>Elateridae</taxon>
        <taxon>Agrypninae</taxon>
        <taxon>Pyrophorini</taxon>
        <taxon>Ignelater</taxon>
    </lineage>
</organism>
<evidence type="ECO:0000256" key="1">
    <source>
        <dbReference type="ARBA" id="ARBA00004141"/>
    </source>
</evidence>
<keyword evidence="5" id="KW-0813">Transport</keyword>
<feature type="transmembrane region" description="Helical" evidence="6">
    <location>
        <begin position="81"/>
        <end position="101"/>
    </location>
</feature>
<feature type="transmembrane region" description="Helical" evidence="6">
    <location>
        <begin position="47"/>
        <end position="69"/>
    </location>
</feature>
<evidence type="ECO:0000256" key="2">
    <source>
        <dbReference type="ARBA" id="ARBA00022692"/>
    </source>
</evidence>
<keyword evidence="2 5" id="KW-0812">Transmembrane</keyword>
<keyword evidence="4 6" id="KW-0472">Membrane</keyword>
<dbReference type="PANTHER" id="PTHR19139">
    <property type="entry name" value="AQUAPORIN TRANSPORTER"/>
    <property type="match status" value="1"/>
</dbReference>